<dbReference type="AlphaFoldDB" id="A0A9P9YKS2"/>
<dbReference type="Pfam" id="PF07248">
    <property type="entry name" value="DUF1431"/>
    <property type="match status" value="1"/>
</dbReference>
<comment type="caution">
    <text evidence="1">The sequence shown here is derived from an EMBL/GenBank/DDBJ whole genome shotgun (WGS) entry which is preliminary data.</text>
</comment>
<dbReference type="Proteomes" id="UP001059596">
    <property type="component" value="Unassembled WGS sequence"/>
</dbReference>
<proteinExistence type="predicted"/>
<dbReference type="InterPro" id="IPR006611">
    <property type="entry name" value="DUF1431_DROsp"/>
</dbReference>
<gene>
    <name evidence="1" type="ORF">M5D96_008248</name>
</gene>
<keyword evidence="2" id="KW-1185">Reference proteome</keyword>
<name>A0A9P9YKS2_9MUSC</name>
<dbReference type="EMBL" id="JAMKOV010000007">
    <property type="protein sequence ID" value="KAI8038354.1"/>
    <property type="molecule type" value="Genomic_DNA"/>
</dbReference>
<dbReference type="SMART" id="SM00689">
    <property type="entry name" value="DM6"/>
    <property type="match status" value="1"/>
</dbReference>
<organism evidence="1 2">
    <name type="scientific">Drosophila gunungcola</name>
    <name type="common">fruit fly</name>
    <dbReference type="NCBI Taxonomy" id="103775"/>
    <lineage>
        <taxon>Eukaryota</taxon>
        <taxon>Metazoa</taxon>
        <taxon>Ecdysozoa</taxon>
        <taxon>Arthropoda</taxon>
        <taxon>Hexapoda</taxon>
        <taxon>Insecta</taxon>
        <taxon>Pterygota</taxon>
        <taxon>Neoptera</taxon>
        <taxon>Endopterygota</taxon>
        <taxon>Diptera</taxon>
        <taxon>Brachycera</taxon>
        <taxon>Muscomorpha</taxon>
        <taxon>Ephydroidea</taxon>
        <taxon>Drosophilidae</taxon>
        <taxon>Drosophila</taxon>
        <taxon>Sophophora</taxon>
    </lineage>
</organism>
<evidence type="ECO:0000313" key="2">
    <source>
        <dbReference type="Proteomes" id="UP001059596"/>
    </source>
</evidence>
<reference evidence="1" key="1">
    <citation type="journal article" date="2023" name="Genome Biol. Evol.">
        <title>Long-read-based Genome Assembly of Drosophila gunungcola Reveals Fewer Chemosensory Genes in Flower-breeding Species.</title>
        <authorList>
            <person name="Negi A."/>
            <person name="Liao B.Y."/>
            <person name="Yeh S.D."/>
        </authorList>
    </citation>
    <scope>NUCLEOTIDE SEQUENCE</scope>
    <source>
        <strain evidence="1">Sukarami</strain>
    </source>
</reference>
<dbReference type="PANTHER" id="PTHR20977">
    <property type="entry name" value="AT13385P-RELATED"/>
    <property type="match status" value="1"/>
</dbReference>
<evidence type="ECO:0000313" key="1">
    <source>
        <dbReference type="EMBL" id="KAI8038354.1"/>
    </source>
</evidence>
<dbReference type="OrthoDB" id="7812215at2759"/>
<sequence>MGVLQNVHRSLLLQRQVGSLTIKRMYDAKTRLEIRKRRLAIKKNGDIAPCYMAVRRSENRCNQPRLKLPVKECVDDPCTDYEIPMDLENYTPSDKATRHYQRTWCECYMVPKAAVQAKKKYPNRPRRDLRCVETEVFECRDEDLNPPDKGRKKPETLIEVPRIGEWPCCKIPAPGCPKARNPPSCDAGRVPSCCKKRRTQYPSFSECIKVGLLDPIPPCECEKKVNLCDVWAYWRKMNH</sequence>
<accession>A0A9P9YKS2</accession>
<dbReference type="PANTHER" id="PTHR20977:SF0">
    <property type="entry name" value="AT13385P-RELATED"/>
    <property type="match status" value="1"/>
</dbReference>
<protein>
    <submittedName>
        <fullName evidence="1">Uncharacterized protein</fullName>
    </submittedName>
</protein>